<dbReference type="InterPro" id="IPR025110">
    <property type="entry name" value="AMP-bd_C"/>
</dbReference>
<dbReference type="PANTHER" id="PTHR43107:SF22">
    <property type="entry name" value="VERY LONG-CHAIN ACYL-COA SYNTHETASE"/>
    <property type="match status" value="1"/>
</dbReference>
<dbReference type="InterPro" id="IPR020845">
    <property type="entry name" value="AMP-binding_CS"/>
</dbReference>
<dbReference type="InterPro" id="IPR045851">
    <property type="entry name" value="AMP-bd_C_sf"/>
</dbReference>
<dbReference type="PROSITE" id="PS00455">
    <property type="entry name" value="AMP_BINDING"/>
    <property type="match status" value="1"/>
</dbReference>
<dbReference type="Pfam" id="PF00501">
    <property type="entry name" value="AMP-binding"/>
    <property type="match status" value="1"/>
</dbReference>
<evidence type="ECO:0000256" key="4">
    <source>
        <dbReference type="ARBA" id="ARBA00026121"/>
    </source>
</evidence>
<dbReference type="InParanoid" id="E4XCF4"/>
<dbReference type="Gene3D" id="3.30.300.30">
    <property type="match status" value="1"/>
</dbReference>
<evidence type="ECO:0000256" key="6">
    <source>
        <dbReference type="ARBA" id="ARBA00041297"/>
    </source>
</evidence>
<dbReference type="GO" id="GO:0005324">
    <property type="term" value="F:long-chain fatty acid transmembrane transporter activity"/>
    <property type="evidence" value="ECO:0007669"/>
    <property type="project" value="TreeGrafter"/>
</dbReference>
<dbReference type="InterPro" id="IPR000873">
    <property type="entry name" value="AMP-dep_synth/lig_dom"/>
</dbReference>
<dbReference type="InterPro" id="IPR042099">
    <property type="entry name" value="ANL_N_sf"/>
</dbReference>
<dbReference type="GO" id="GO:0005789">
    <property type="term" value="C:endoplasmic reticulum membrane"/>
    <property type="evidence" value="ECO:0007669"/>
    <property type="project" value="TreeGrafter"/>
</dbReference>
<evidence type="ECO:0000256" key="3">
    <source>
        <dbReference type="ARBA" id="ARBA00023098"/>
    </source>
</evidence>
<sequence>MQNKLEFVTNWFGGLNVGATPAFVNNQLTGKQLLHCLRISDSEFIISDGSDALIEALFDVKEDVKELGLRILVDDKDAQLPSGEFERFTDMYEHRFPAPIPRELGRDQFKSTDPWSIIFTSGTTGLPKAAGLTHWSTMKMNTTKLMLGMKPGDVAYSGLPLYHAYASQLGIAGSIHAGGTIAIADKFSASNYWKEVFECNAKYIHYIGEMMRYVVESPESPYDKAHGVRVAAGSQLRYDVWPKLTKRFGDFWVYEIYGSTEGNVQFANILNDEATIIRHSPFIRAISGTELIKFDPIEEKILRNEKGFAIRADYDEPGLLVGAIRDDLPFEGYYNDDGKTEEKILRNLFKEGDVFFDTGDLLKKDKEYKLTFSDRVGDTYRWKGENVSTLEVANTIGESCEFVHEANVYGIKIPWAEGACGAAALTLKSGKGELTASGEKLFERMTKTMPAYQRPMFIRVQPEIEMTGTFKFRKVELVKEGYDVSKFEEGVSSYFYSRQEKSFVPLTMEMVRRIDSGELKF</sequence>
<dbReference type="GO" id="GO:0004467">
    <property type="term" value="F:long-chain fatty acid-CoA ligase activity"/>
    <property type="evidence" value="ECO:0007669"/>
    <property type="project" value="UniProtKB-EC"/>
</dbReference>
<gene>
    <name evidence="10" type="ORF">GSOID_T00007816001</name>
</gene>
<accession>E4XCF4</accession>
<keyword evidence="11" id="KW-1185">Reference proteome</keyword>
<dbReference type="GO" id="GO:0044539">
    <property type="term" value="P:long-chain fatty acid import into cell"/>
    <property type="evidence" value="ECO:0007669"/>
    <property type="project" value="TreeGrafter"/>
</dbReference>
<dbReference type="GO" id="GO:0005886">
    <property type="term" value="C:plasma membrane"/>
    <property type="evidence" value="ECO:0007669"/>
    <property type="project" value="TreeGrafter"/>
</dbReference>
<dbReference type="EC" id="6.2.1.3" evidence="4"/>
<evidence type="ECO:0000256" key="7">
    <source>
        <dbReference type="ARBA" id="ARBA00048666"/>
    </source>
</evidence>
<dbReference type="PANTHER" id="PTHR43107">
    <property type="entry name" value="LONG-CHAIN FATTY ACID TRANSPORT PROTEIN"/>
    <property type="match status" value="1"/>
</dbReference>
<feature type="domain" description="AMP-dependent synthetase/ligase" evidence="8">
    <location>
        <begin position="1"/>
        <end position="273"/>
    </location>
</feature>
<dbReference type="OrthoDB" id="288590at2759"/>
<organism evidence="10">
    <name type="scientific">Oikopleura dioica</name>
    <name type="common">Tunicate</name>
    <dbReference type="NCBI Taxonomy" id="34765"/>
    <lineage>
        <taxon>Eukaryota</taxon>
        <taxon>Metazoa</taxon>
        <taxon>Chordata</taxon>
        <taxon>Tunicata</taxon>
        <taxon>Appendicularia</taxon>
        <taxon>Copelata</taxon>
        <taxon>Oikopleuridae</taxon>
        <taxon>Oikopleura</taxon>
    </lineage>
</organism>
<proteinExistence type="inferred from homology"/>
<dbReference type="Pfam" id="PF13193">
    <property type="entry name" value="AMP-binding_C"/>
    <property type="match status" value="1"/>
</dbReference>
<feature type="domain" description="AMP-binding enzyme C-terminal" evidence="9">
    <location>
        <begin position="399"/>
        <end position="471"/>
    </location>
</feature>
<protein>
    <recommendedName>
        <fullName evidence="4">long-chain-fatty-acid--CoA ligase</fullName>
        <ecNumber evidence="4">6.2.1.3</ecNumber>
    </recommendedName>
    <alternativeName>
        <fullName evidence="6">Long-chain-fatty-acid--CoA ligase</fullName>
    </alternativeName>
</protein>
<comment type="catalytic activity">
    <reaction evidence="7">
        <text>tetracosanoate + ATP + CoA = tetracosanoyl-CoA + AMP + diphosphate</text>
        <dbReference type="Rhea" id="RHEA:33639"/>
        <dbReference type="ChEBI" id="CHEBI:30616"/>
        <dbReference type="ChEBI" id="CHEBI:31014"/>
        <dbReference type="ChEBI" id="CHEBI:33019"/>
        <dbReference type="ChEBI" id="CHEBI:57287"/>
        <dbReference type="ChEBI" id="CHEBI:65052"/>
        <dbReference type="ChEBI" id="CHEBI:456215"/>
    </reaction>
    <physiologicalReaction direction="left-to-right" evidence="7">
        <dbReference type="Rhea" id="RHEA:33640"/>
    </physiologicalReaction>
</comment>
<dbReference type="Proteomes" id="UP000001307">
    <property type="component" value="Unassembled WGS sequence"/>
</dbReference>
<dbReference type="Gene3D" id="3.40.50.12780">
    <property type="entry name" value="N-terminal domain of ligase-like"/>
    <property type="match status" value="1"/>
</dbReference>
<dbReference type="AlphaFoldDB" id="E4XCF4"/>
<evidence type="ECO:0000256" key="5">
    <source>
        <dbReference type="ARBA" id="ARBA00036527"/>
    </source>
</evidence>
<comment type="catalytic activity">
    <reaction evidence="5">
        <text>a very long-chain fatty acid + ATP + CoA = a very long-chain fatty acyl-CoA + AMP + diphosphate</text>
        <dbReference type="Rhea" id="RHEA:54536"/>
        <dbReference type="ChEBI" id="CHEBI:30616"/>
        <dbReference type="ChEBI" id="CHEBI:33019"/>
        <dbReference type="ChEBI" id="CHEBI:57287"/>
        <dbReference type="ChEBI" id="CHEBI:58950"/>
        <dbReference type="ChEBI" id="CHEBI:138261"/>
        <dbReference type="ChEBI" id="CHEBI:456215"/>
    </reaction>
    <physiologicalReaction direction="left-to-right" evidence="5">
        <dbReference type="Rhea" id="RHEA:54537"/>
    </physiologicalReaction>
</comment>
<comment type="similarity">
    <text evidence="1">Belongs to the ATP-dependent AMP-binding enzyme family.</text>
</comment>
<evidence type="ECO:0000313" key="10">
    <source>
        <dbReference type="EMBL" id="CBY09279.1"/>
    </source>
</evidence>
<reference evidence="10" key="1">
    <citation type="journal article" date="2010" name="Science">
        <title>Plasticity of animal genome architecture unmasked by rapid evolution of a pelagic tunicate.</title>
        <authorList>
            <person name="Denoeud F."/>
            <person name="Henriet S."/>
            <person name="Mungpakdee S."/>
            <person name="Aury J.M."/>
            <person name="Da Silva C."/>
            <person name="Brinkmann H."/>
            <person name="Mikhaleva J."/>
            <person name="Olsen L.C."/>
            <person name="Jubin C."/>
            <person name="Canestro C."/>
            <person name="Bouquet J.M."/>
            <person name="Danks G."/>
            <person name="Poulain J."/>
            <person name="Campsteijn C."/>
            <person name="Adamski M."/>
            <person name="Cross I."/>
            <person name="Yadetie F."/>
            <person name="Muffato M."/>
            <person name="Louis A."/>
            <person name="Butcher S."/>
            <person name="Tsagkogeorga G."/>
            <person name="Konrad A."/>
            <person name="Singh S."/>
            <person name="Jensen M.F."/>
            <person name="Cong E.H."/>
            <person name="Eikeseth-Otteraa H."/>
            <person name="Noel B."/>
            <person name="Anthouard V."/>
            <person name="Porcel B.M."/>
            <person name="Kachouri-Lafond R."/>
            <person name="Nishino A."/>
            <person name="Ugolini M."/>
            <person name="Chourrout P."/>
            <person name="Nishida H."/>
            <person name="Aasland R."/>
            <person name="Huzurbazar S."/>
            <person name="Westhof E."/>
            <person name="Delsuc F."/>
            <person name="Lehrach H."/>
            <person name="Reinhardt R."/>
            <person name="Weissenbach J."/>
            <person name="Roy S.W."/>
            <person name="Artiguenave F."/>
            <person name="Postlethwait J.H."/>
            <person name="Manak J.R."/>
            <person name="Thompson E.M."/>
            <person name="Jaillon O."/>
            <person name="Du Pasquier L."/>
            <person name="Boudinot P."/>
            <person name="Liberles D.A."/>
            <person name="Volff J.N."/>
            <person name="Philippe H."/>
            <person name="Lenhard B."/>
            <person name="Roest Crollius H."/>
            <person name="Wincker P."/>
            <person name="Chourrout D."/>
        </authorList>
    </citation>
    <scope>NUCLEOTIDE SEQUENCE [LARGE SCALE GENOMIC DNA]</scope>
</reference>
<evidence type="ECO:0000256" key="2">
    <source>
        <dbReference type="ARBA" id="ARBA00022598"/>
    </source>
</evidence>
<keyword evidence="2" id="KW-0436">Ligase</keyword>
<evidence type="ECO:0000313" key="11">
    <source>
        <dbReference type="Proteomes" id="UP000001307"/>
    </source>
</evidence>
<dbReference type="SUPFAM" id="SSF56801">
    <property type="entry name" value="Acetyl-CoA synthetase-like"/>
    <property type="match status" value="1"/>
</dbReference>
<evidence type="ECO:0000259" key="9">
    <source>
        <dbReference type="Pfam" id="PF13193"/>
    </source>
</evidence>
<evidence type="ECO:0000256" key="1">
    <source>
        <dbReference type="ARBA" id="ARBA00006432"/>
    </source>
</evidence>
<dbReference type="EMBL" id="FN653035">
    <property type="protein sequence ID" value="CBY09279.1"/>
    <property type="molecule type" value="Genomic_DNA"/>
</dbReference>
<keyword evidence="3" id="KW-0443">Lipid metabolism</keyword>
<name>E4XCF4_OIKDI</name>
<evidence type="ECO:0000259" key="8">
    <source>
        <dbReference type="Pfam" id="PF00501"/>
    </source>
</evidence>